<dbReference type="GO" id="GO:0008374">
    <property type="term" value="F:O-acyltransferase activity"/>
    <property type="evidence" value="ECO:0007669"/>
    <property type="project" value="TreeGrafter"/>
</dbReference>
<name>A0A9P4H0L0_9PLEO</name>
<dbReference type="Proteomes" id="UP000799777">
    <property type="component" value="Unassembled WGS sequence"/>
</dbReference>
<dbReference type="SMART" id="SM01266">
    <property type="entry name" value="Mac"/>
    <property type="match status" value="1"/>
</dbReference>
<feature type="domain" description="Maltose/galactoside acetyltransferase" evidence="4">
    <location>
        <begin position="28"/>
        <end position="75"/>
    </location>
</feature>
<protein>
    <submittedName>
        <fullName evidence="5">Trimeric LpxA-like protein</fullName>
    </submittedName>
</protein>
<feature type="region of interest" description="Disordered" evidence="3">
    <location>
        <begin position="1"/>
        <end position="29"/>
    </location>
</feature>
<comment type="caution">
    <text evidence="5">The sequence shown here is derived from an EMBL/GenBank/DDBJ whole genome shotgun (WGS) entry which is preliminary data.</text>
</comment>
<keyword evidence="2" id="KW-0808">Transferase</keyword>
<dbReference type="AlphaFoldDB" id="A0A9P4H0L0"/>
<dbReference type="SUPFAM" id="SSF51161">
    <property type="entry name" value="Trimeric LpxA-like enzymes"/>
    <property type="match status" value="1"/>
</dbReference>
<dbReference type="Pfam" id="PF12464">
    <property type="entry name" value="Mac"/>
    <property type="match status" value="1"/>
</dbReference>
<dbReference type="EMBL" id="ML978274">
    <property type="protein sequence ID" value="KAF2025104.1"/>
    <property type="molecule type" value="Genomic_DNA"/>
</dbReference>
<evidence type="ECO:0000256" key="2">
    <source>
        <dbReference type="ARBA" id="ARBA00022679"/>
    </source>
</evidence>
<dbReference type="InterPro" id="IPR024688">
    <property type="entry name" value="Mac_dom"/>
</dbReference>
<dbReference type="PANTHER" id="PTHR23416">
    <property type="entry name" value="SIALIC ACID SYNTHASE-RELATED"/>
    <property type="match status" value="1"/>
</dbReference>
<evidence type="ECO:0000259" key="4">
    <source>
        <dbReference type="SMART" id="SM01266"/>
    </source>
</evidence>
<dbReference type="PANTHER" id="PTHR23416:SF76">
    <property type="entry name" value="ZN(II)2CYS6 TRANSCRIPTION FACTOR (EUROFUNG)"/>
    <property type="match status" value="1"/>
</dbReference>
<dbReference type="GO" id="GO:0016407">
    <property type="term" value="F:acetyltransferase activity"/>
    <property type="evidence" value="ECO:0007669"/>
    <property type="project" value="InterPro"/>
</dbReference>
<evidence type="ECO:0000256" key="3">
    <source>
        <dbReference type="SAM" id="MobiDB-lite"/>
    </source>
</evidence>
<dbReference type="InterPro" id="IPR051159">
    <property type="entry name" value="Hexapeptide_acetyltransf"/>
</dbReference>
<gene>
    <name evidence="5" type="ORF">EK21DRAFT_77210</name>
</gene>
<evidence type="ECO:0000313" key="5">
    <source>
        <dbReference type="EMBL" id="KAF2025104.1"/>
    </source>
</evidence>
<dbReference type="InterPro" id="IPR011004">
    <property type="entry name" value="Trimer_LpxA-like_sf"/>
</dbReference>
<dbReference type="InterPro" id="IPR001451">
    <property type="entry name" value="Hexapep"/>
</dbReference>
<dbReference type="Gene3D" id="2.160.10.10">
    <property type="entry name" value="Hexapeptide repeat proteins"/>
    <property type="match status" value="1"/>
</dbReference>
<keyword evidence="6" id="KW-1185">Reference proteome</keyword>
<evidence type="ECO:0000256" key="1">
    <source>
        <dbReference type="ARBA" id="ARBA00007274"/>
    </source>
</evidence>
<accession>A0A9P4H0L0</accession>
<organism evidence="5 6">
    <name type="scientific">Setomelanomma holmii</name>
    <dbReference type="NCBI Taxonomy" id="210430"/>
    <lineage>
        <taxon>Eukaryota</taxon>
        <taxon>Fungi</taxon>
        <taxon>Dikarya</taxon>
        <taxon>Ascomycota</taxon>
        <taxon>Pezizomycotina</taxon>
        <taxon>Dothideomycetes</taxon>
        <taxon>Pleosporomycetidae</taxon>
        <taxon>Pleosporales</taxon>
        <taxon>Pleosporineae</taxon>
        <taxon>Phaeosphaeriaceae</taxon>
        <taxon>Setomelanomma</taxon>
    </lineage>
</organism>
<proteinExistence type="inferred from homology"/>
<dbReference type="OrthoDB" id="25818at2759"/>
<reference evidence="5" key="1">
    <citation type="journal article" date="2020" name="Stud. Mycol.">
        <title>101 Dothideomycetes genomes: a test case for predicting lifestyles and emergence of pathogens.</title>
        <authorList>
            <person name="Haridas S."/>
            <person name="Albert R."/>
            <person name="Binder M."/>
            <person name="Bloem J."/>
            <person name="Labutti K."/>
            <person name="Salamov A."/>
            <person name="Andreopoulos B."/>
            <person name="Baker S."/>
            <person name="Barry K."/>
            <person name="Bills G."/>
            <person name="Bluhm B."/>
            <person name="Cannon C."/>
            <person name="Castanera R."/>
            <person name="Culley D."/>
            <person name="Daum C."/>
            <person name="Ezra D."/>
            <person name="Gonzalez J."/>
            <person name="Henrissat B."/>
            <person name="Kuo A."/>
            <person name="Liang C."/>
            <person name="Lipzen A."/>
            <person name="Lutzoni F."/>
            <person name="Magnuson J."/>
            <person name="Mondo S."/>
            <person name="Nolan M."/>
            <person name="Ohm R."/>
            <person name="Pangilinan J."/>
            <person name="Park H.-J."/>
            <person name="Ramirez L."/>
            <person name="Alfaro M."/>
            <person name="Sun H."/>
            <person name="Tritt A."/>
            <person name="Yoshinaga Y."/>
            <person name="Zwiers L.-H."/>
            <person name="Turgeon B."/>
            <person name="Goodwin S."/>
            <person name="Spatafora J."/>
            <person name="Crous P."/>
            <person name="Grigoriev I."/>
        </authorList>
    </citation>
    <scope>NUCLEOTIDE SEQUENCE</scope>
    <source>
        <strain evidence="5">CBS 110217</strain>
    </source>
</reference>
<sequence>MAPQPQTSAPPVPQPHYAPQSRPHKTEKEKMLAGEPFLPYDRQLMEERAQCSGVVYSFNSTANSNVHINQGELERHFKRIITAIWVPPPQDRRQAVHVGGHLGGNVNITTPFHCDYGYNISIGENVNIGPHCQLLDSARIAIGRNTKVGARVTISTIKTPTNTKSLKGSNGTEVARDVYIGENVYIGDNVTIEAGVKIGNNAIIRSGSVVIQDIAPDVVARGNPACPL</sequence>
<evidence type="ECO:0000313" key="6">
    <source>
        <dbReference type="Proteomes" id="UP000799777"/>
    </source>
</evidence>
<comment type="similarity">
    <text evidence="1">Belongs to the transferase hexapeptide repeat family.</text>
</comment>
<dbReference type="Pfam" id="PF00132">
    <property type="entry name" value="Hexapep"/>
    <property type="match status" value="1"/>
</dbReference>